<protein>
    <submittedName>
        <fullName evidence="6">Calcium-binding protein 2</fullName>
    </submittedName>
</protein>
<dbReference type="EMBL" id="QXTE01000355">
    <property type="protein sequence ID" value="TFJ99001.1"/>
    <property type="molecule type" value="Genomic_DNA"/>
</dbReference>
<keyword evidence="7" id="KW-1185">Reference proteome</keyword>
<comment type="subcellular location">
    <subcellularLocation>
        <location evidence="1">Secreted</location>
    </subcellularLocation>
</comment>
<evidence type="ECO:0000256" key="5">
    <source>
        <dbReference type="ARBA" id="ARBA00022729"/>
    </source>
</evidence>
<evidence type="ECO:0000256" key="2">
    <source>
        <dbReference type="ARBA" id="ARBA00007236"/>
    </source>
</evidence>
<dbReference type="OrthoDB" id="6038945at2759"/>
<comment type="similarity">
    <text evidence="2">Belongs to the IL-17 family.</text>
</comment>
<evidence type="ECO:0000313" key="6">
    <source>
        <dbReference type="EMBL" id="TFJ99001.1"/>
    </source>
</evidence>
<dbReference type="GO" id="GO:0006954">
    <property type="term" value="P:inflammatory response"/>
    <property type="evidence" value="ECO:0007669"/>
    <property type="project" value="InterPro"/>
</dbReference>
<accession>A0A4D9DRR2</accession>
<evidence type="ECO:0000256" key="4">
    <source>
        <dbReference type="ARBA" id="ARBA00022525"/>
    </source>
</evidence>
<name>A0A4D9DRR2_9SAUR</name>
<keyword evidence="3" id="KW-0202">Cytokine</keyword>
<organism evidence="6 7">
    <name type="scientific">Platysternon megacephalum</name>
    <name type="common">big-headed turtle</name>
    <dbReference type="NCBI Taxonomy" id="55544"/>
    <lineage>
        <taxon>Eukaryota</taxon>
        <taxon>Metazoa</taxon>
        <taxon>Chordata</taxon>
        <taxon>Craniata</taxon>
        <taxon>Vertebrata</taxon>
        <taxon>Euteleostomi</taxon>
        <taxon>Archelosauria</taxon>
        <taxon>Testudinata</taxon>
        <taxon>Testudines</taxon>
        <taxon>Cryptodira</taxon>
        <taxon>Durocryptodira</taxon>
        <taxon>Testudinoidea</taxon>
        <taxon>Platysternidae</taxon>
        <taxon>Platysternon</taxon>
    </lineage>
</organism>
<dbReference type="Proteomes" id="UP000297703">
    <property type="component" value="Unassembled WGS sequence"/>
</dbReference>
<dbReference type="GO" id="GO:0005125">
    <property type="term" value="F:cytokine activity"/>
    <property type="evidence" value="ECO:0007669"/>
    <property type="project" value="UniProtKB-KW"/>
</dbReference>
<dbReference type="Pfam" id="PF06083">
    <property type="entry name" value="IL17"/>
    <property type="match status" value="1"/>
</dbReference>
<sequence>MGKPAMIAEGSAVSGGVPRGCCGTSLLGRLLGYMPLSSPISFHQGVLCALLLLSLSAGQAQKRAKDHQRHHHHHCFSQEQLQAGELPTHFVSRTMKWDRYAPVQLVPHLEKMQQEGGQRRKRQVDGCPALQLQATVNSEPNERSLSPWRYRIDEDENRYPQKLAFAECLCRGCIDVKTGRETSSLNSVLMHQTMMVLRRKPCPHNASPGTFTFEVEYIKVPVGCTCVLPRSSG</sequence>
<dbReference type="AlphaFoldDB" id="A0A4D9DRR2"/>
<keyword evidence="4" id="KW-0964">Secreted</keyword>
<reference evidence="6 7" key="2">
    <citation type="submission" date="2019-04" db="EMBL/GenBank/DDBJ databases">
        <title>The genome sequence of big-headed turtle.</title>
        <authorList>
            <person name="Gong S."/>
        </authorList>
    </citation>
    <scope>NUCLEOTIDE SEQUENCE [LARGE SCALE GENOMIC DNA]</scope>
    <source>
        <strain evidence="6">DO16091913</strain>
        <tissue evidence="6">Muscle</tissue>
    </source>
</reference>
<dbReference type="InterPro" id="IPR020440">
    <property type="entry name" value="IL-17_chr"/>
</dbReference>
<dbReference type="SUPFAM" id="SSF57501">
    <property type="entry name" value="Cystine-knot cytokines"/>
    <property type="match status" value="1"/>
</dbReference>
<dbReference type="InterPro" id="IPR010345">
    <property type="entry name" value="IL-17_fam"/>
</dbReference>
<dbReference type="GO" id="GO:0005615">
    <property type="term" value="C:extracellular space"/>
    <property type="evidence" value="ECO:0007669"/>
    <property type="project" value="UniProtKB-KW"/>
</dbReference>
<evidence type="ECO:0000256" key="3">
    <source>
        <dbReference type="ARBA" id="ARBA00022514"/>
    </source>
</evidence>
<keyword evidence="5" id="KW-0732">Signal</keyword>
<evidence type="ECO:0000256" key="1">
    <source>
        <dbReference type="ARBA" id="ARBA00004613"/>
    </source>
</evidence>
<proteinExistence type="inferred from homology"/>
<dbReference type="STRING" id="55544.A0A4D9DRR2"/>
<gene>
    <name evidence="6" type="ORF">DR999_PMT19018</name>
</gene>
<reference evidence="6 7" key="1">
    <citation type="submission" date="2019-04" db="EMBL/GenBank/DDBJ databases">
        <title>Draft genome of the big-headed turtle Platysternon megacephalum.</title>
        <authorList>
            <person name="Gong S."/>
        </authorList>
    </citation>
    <scope>NUCLEOTIDE SEQUENCE [LARGE SCALE GENOMIC DNA]</scope>
    <source>
        <strain evidence="6">DO16091913</strain>
        <tissue evidence="6">Muscle</tissue>
    </source>
</reference>
<evidence type="ECO:0000313" key="7">
    <source>
        <dbReference type="Proteomes" id="UP000297703"/>
    </source>
</evidence>
<dbReference type="PRINTS" id="PR01932">
    <property type="entry name" value="INTRLEUKIN17"/>
</dbReference>
<comment type="caution">
    <text evidence="6">The sequence shown here is derived from an EMBL/GenBank/DDBJ whole genome shotgun (WGS) entry which is preliminary data.</text>
</comment>
<dbReference type="Gene3D" id="2.10.90.10">
    <property type="entry name" value="Cystine-knot cytokines"/>
    <property type="match status" value="1"/>
</dbReference>
<dbReference type="InterPro" id="IPR029034">
    <property type="entry name" value="Cystine-knot_cytokine"/>
</dbReference>